<proteinExistence type="predicted"/>
<gene>
    <name evidence="2" type="ORF">AZI85_14340</name>
</gene>
<dbReference type="Gene3D" id="3.10.450.50">
    <property type="match status" value="1"/>
</dbReference>
<dbReference type="EMBL" id="LUKF01000002">
    <property type="protein sequence ID" value="KYG70371.1"/>
    <property type="molecule type" value="Genomic_DNA"/>
</dbReference>
<dbReference type="Proteomes" id="UP000075391">
    <property type="component" value="Unassembled WGS sequence"/>
</dbReference>
<dbReference type="InterPro" id="IPR032710">
    <property type="entry name" value="NTF2-like_dom_sf"/>
</dbReference>
<dbReference type="Pfam" id="PF20409">
    <property type="entry name" value="SnoaL_5"/>
    <property type="match status" value="1"/>
</dbReference>
<sequence length="118" mass="13706">MEVGKKLVELCKRGDNMKAIDWLYSENIESKEAASMPGMPAHMRGIEAIRKKNKEWDEQMEVHSMEASGPYPHGDRFAVHYKMDVSEKKSGKRWQMEEVALYTVANGKIVKEEFFYTM</sequence>
<evidence type="ECO:0000313" key="3">
    <source>
        <dbReference type="Proteomes" id="UP000075391"/>
    </source>
</evidence>
<evidence type="ECO:0000313" key="2">
    <source>
        <dbReference type="EMBL" id="KYG70371.1"/>
    </source>
</evidence>
<dbReference type="InterPro" id="IPR046860">
    <property type="entry name" value="SnoaL_5"/>
</dbReference>
<protein>
    <recommendedName>
        <fullName evidence="1">SnoaL-like domain-containing protein</fullName>
    </recommendedName>
</protein>
<feature type="domain" description="SnoaL-like" evidence="1">
    <location>
        <begin position="2"/>
        <end position="116"/>
    </location>
</feature>
<name>A0A150WV82_BDEBC</name>
<comment type="caution">
    <text evidence="2">The sequence shown here is derived from an EMBL/GenBank/DDBJ whole genome shotgun (WGS) entry which is preliminary data.</text>
</comment>
<dbReference type="OrthoDB" id="5294410at2"/>
<reference evidence="2 3" key="1">
    <citation type="submission" date="2016-03" db="EMBL/GenBank/DDBJ databases">
        <authorList>
            <person name="Ploux O."/>
        </authorList>
    </citation>
    <scope>NUCLEOTIDE SEQUENCE [LARGE SCALE GENOMIC DNA]</scope>
    <source>
        <strain evidence="2 3">BER2</strain>
    </source>
</reference>
<evidence type="ECO:0000259" key="1">
    <source>
        <dbReference type="Pfam" id="PF20409"/>
    </source>
</evidence>
<organism evidence="2 3">
    <name type="scientific">Bdellovibrio bacteriovorus</name>
    <dbReference type="NCBI Taxonomy" id="959"/>
    <lineage>
        <taxon>Bacteria</taxon>
        <taxon>Pseudomonadati</taxon>
        <taxon>Bdellovibrionota</taxon>
        <taxon>Bdellovibrionia</taxon>
        <taxon>Bdellovibrionales</taxon>
        <taxon>Pseudobdellovibrionaceae</taxon>
        <taxon>Bdellovibrio</taxon>
    </lineage>
</organism>
<accession>A0A150WV82</accession>
<dbReference type="AlphaFoldDB" id="A0A150WV82"/>
<dbReference type="SUPFAM" id="SSF54427">
    <property type="entry name" value="NTF2-like"/>
    <property type="match status" value="1"/>
</dbReference>